<comment type="function">
    <text evidence="6 8">Binds and transfers iron-sulfur (Fe-S) clusters to target apoproteins. Can hydrolyze ATP.</text>
</comment>
<sequence>MEQAYQQMQRKLRITKLDEEIKHKIMVLSGKGGVGKSTVATGLALSLARRGMKVGLMDIDITGPNVPKMLGLDDAELNVEDGQIFPAIGPHGVRVISMAFLIEDPDKPVIWRGPIKLGAIQQFIGDVAWGELDALIVDFPPGTSDEPLTVSQNLPGIDGVVIVTTPQEVALLDSRKSINFAKTLSVPVLGVVENMSGYTIRGTAEPNSQVSVMGPNGTPIEANTGEDGNWSLTLEIFKSGGGASAAAELHVPFLGALPFDPGIVRGGDDGVHRIVAEPDGDTAVAFDAIVDNVLSTLEDSTGPPVRIT</sequence>
<dbReference type="EMBL" id="KF901038">
    <property type="protein sequence ID" value="AIF15837.1"/>
    <property type="molecule type" value="Genomic_DNA"/>
</dbReference>
<dbReference type="FunFam" id="3.40.50.300:FF:001119">
    <property type="entry name" value="Iron-sulfur cluster carrier protein"/>
    <property type="match status" value="1"/>
</dbReference>
<keyword evidence="2 8" id="KW-0547">Nucleotide-binding</keyword>
<evidence type="ECO:0000256" key="6">
    <source>
        <dbReference type="ARBA" id="ARBA00058094"/>
    </source>
</evidence>
<evidence type="ECO:0000313" key="9">
    <source>
        <dbReference type="EMBL" id="AIF15837.1"/>
    </source>
</evidence>
<keyword evidence="5 8" id="KW-0411">Iron-sulfur</keyword>
<dbReference type="GO" id="GO:0046872">
    <property type="term" value="F:metal ion binding"/>
    <property type="evidence" value="ECO:0007669"/>
    <property type="project" value="UniProtKB-KW"/>
</dbReference>
<comment type="subunit">
    <text evidence="8">Homodimer.</text>
</comment>
<dbReference type="PANTHER" id="PTHR23264:SF19">
    <property type="entry name" value="CYTOSOLIC FE-S CLUSTER ASSEMBLY FACTOR NUBP2"/>
    <property type="match status" value="1"/>
</dbReference>
<dbReference type="PANTHER" id="PTHR23264">
    <property type="entry name" value="NUCLEOTIDE-BINDING PROTEIN NBP35 YEAST -RELATED"/>
    <property type="match status" value="1"/>
</dbReference>
<keyword evidence="4 8" id="KW-0408">Iron</keyword>
<dbReference type="Pfam" id="PF10609">
    <property type="entry name" value="ParA"/>
    <property type="match status" value="2"/>
</dbReference>
<name>A0A075HN46_9EURY</name>
<dbReference type="GO" id="GO:0005524">
    <property type="term" value="F:ATP binding"/>
    <property type="evidence" value="ECO:0007669"/>
    <property type="project" value="UniProtKB-UniRule"/>
</dbReference>
<protein>
    <recommendedName>
        <fullName evidence="7 8">Iron-sulfur cluster carrier protein</fullName>
    </recommendedName>
</protein>
<dbReference type="GO" id="GO:0140663">
    <property type="term" value="F:ATP-dependent FeS chaperone activity"/>
    <property type="evidence" value="ECO:0007669"/>
    <property type="project" value="InterPro"/>
</dbReference>
<proteinExistence type="inferred from homology"/>
<keyword evidence="1 8" id="KW-0479">Metal-binding</keyword>
<feature type="binding site" evidence="8">
    <location>
        <begin position="30"/>
        <end position="37"/>
    </location>
    <ligand>
        <name>ATP</name>
        <dbReference type="ChEBI" id="CHEBI:30616"/>
    </ligand>
</feature>
<comment type="similarity">
    <text evidence="8">Belongs to the Mrp/NBP35 ATP-binding proteins family.</text>
</comment>
<organism evidence="9">
    <name type="scientific">uncultured marine group II/III euryarchaeote KM3_71_G06</name>
    <dbReference type="NCBI Taxonomy" id="1456495"/>
    <lineage>
        <taxon>Archaea</taxon>
        <taxon>Methanobacteriati</taxon>
        <taxon>Methanobacteriota</taxon>
        <taxon>environmental samples</taxon>
    </lineage>
</organism>
<keyword evidence="8" id="KW-0378">Hydrolase</keyword>
<evidence type="ECO:0000256" key="1">
    <source>
        <dbReference type="ARBA" id="ARBA00022723"/>
    </source>
</evidence>
<dbReference type="GO" id="GO:0051536">
    <property type="term" value="F:iron-sulfur cluster binding"/>
    <property type="evidence" value="ECO:0007669"/>
    <property type="project" value="UniProtKB-UniRule"/>
</dbReference>
<evidence type="ECO:0000256" key="8">
    <source>
        <dbReference type="HAMAP-Rule" id="MF_02040"/>
    </source>
</evidence>
<evidence type="ECO:0000256" key="4">
    <source>
        <dbReference type="ARBA" id="ARBA00023004"/>
    </source>
</evidence>
<keyword evidence="3 8" id="KW-0067">ATP-binding</keyword>
<evidence type="ECO:0000256" key="3">
    <source>
        <dbReference type="ARBA" id="ARBA00022840"/>
    </source>
</evidence>
<dbReference type="SUPFAM" id="SSF52540">
    <property type="entry name" value="P-loop containing nucleoside triphosphate hydrolases"/>
    <property type="match status" value="1"/>
</dbReference>
<dbReference type="InterPro" id="IPR027417">
    <property type="entry name" value="P-loop_NTPase"/>
</dbReference>
<reference evidence="9" key="1">
    <citation type="journal article" date="2014" name="Genome Biol. Evol.">
        <title>Pangenome evidence for extensive interdomain horizontal transfer affecting lineage core and shell genes in uncultured planktonic thaumarchaeota and euryarchaeota.</title>
        <authorList>
            <person name="Deschamps P."/>
            <person name="Zivanovic Y."/>
            <person name="Moreira D."/>
            <person name="Rodriguez-Valera F."/>
            <person name="Lopez-Garcia P."/>
        </authorList>
    </citation>
    <scope>NUCLEOTIDE SEQUENCE</scope>
</reference>
<evidence type="ECO:0000256" key="7">
    <source>
        <dbReference type="ARBA" id="ARBA00074706"/>
    </source>
</evidence>
<dbReference type="HAMAP" id="MF_02040">
    <property type="entry name" value="Mrp_NBP35"/>
    <property type="match status" value="1"/>
</dbReference>
<dbReference type="CDD" id="cd02037">
    <property type="entry name" value="Mrp_NBP35"/>
    <property type="match status" value="1"/>
</dbReference>
<dbReference type="InterPro" id="IPR033756">
    <property type="entry name" value="YlxH/NBP35"/>
</dbReference>
<evidence type="ECO:0000256" key="5">
    <source>
        <dbReference type="ARBA" id="ARBA00023014"/>
    </source>
</evidence>
<dbReference type="GO" id="GO:0016226">
    <property type="term" value="P:iron-sulfur cluster assembly"/>
    <property type="evidence" value="ECO:0007669"/>
    <property type="project" value="InterPro"/>
</dbReference>
<dbReference type="InterPro" id="IPR019591">
    <property type="entry name" value="Mrp/NBP35_ATP-bd"/>
</dbReference>
<dbReference type="AlphaFoldDB" id="A0A075HN46"/>
<dbReference type="GO" id="GO:0016887">
    <property type="term" value="F:ATP hydrolysis activity"/>
    <property type="evidence" value="ECO:0007669"/>
    <property type="project" value="UniProtKB-UniRule"/>
</dbReference>
<dbReference type="Gene3D" id="3.40.50.300">
    <property type="entry name" value="P-loop containing nucleotide triphosphate hydrolases"/>
    <property type="match status" value="1"/>
</dbReference>
<dbReference type="GO" id="GO:0005829">
    <property type="term" value="C:cytosol"/>
    <property type="evidence" value="ECO:0007669"/>
    <property type="project" value="TreeGrafter"/>
</dbReference>
<evidence type="ECO:0000256" key="2">
    <source>
        <dbReference type="ARBA" id="ARBA00022741"/>
    </source>
</evidence>
<accession>A0A075HN46</accession>